<dbReference type="GO" id="GO:0003677">
    <property type="term" value="F:DNA binding"/>
    <property type="evidence" value="ECO:0007669"/>
    <property type="project" value="UniProtKB-KW"/>
</dbReference>
<dbReference type="Proteomes" id="UP001056201">
    <property type="component" value="Chromosome 1"/>
</dbReference>
<evidence type="ECO:0000256" key="9">
    <source>
        <dbReference type="PIRNR" id="PIRNR000774"/>
    </source>
</evidence>
<dbReference type="GO" id="GO:0006352">
    <property type="term" value="P:DNA-templated transcription initiation"/>
    <property type="evidence" value="ECO:0007669"/>
    <property type="project" value="InterPro"/>
</dbReference>
<gene>
    <name evidence="13" type="primary">rpoN3</name>
    <name evidence="14" type="synonym">rpoN</name>
    <name evidence="14" type="ORF">MW290_07745</name>
</gene>
<dbReference type="EMBL" id="CP097635">
    <property type="protein sequence ID" value="URI05839.1"/>
    <property type="molecule type" value="Genomic_DNA"/>
</dbReference>
<sequence length="493" mass="53846">MPDRSLRVIQQQHQALSPRLQHAVRLLQMSSLDFAQTLAETLGRNPFLEQEEGDEMPLSPGLTALVNPLAEASGAAGARDEGSLLEATGDDGGLDDAGSSEPPPDAGTWNEALPSAPKGDGGEVSATELVASSTGLNTHLHGQLNLLPLGERDMALAKALVEMLDDDGYLRADPFELTADDALDPPATDEEVRIAVRRVQSLDPAGVGARTVQECLLLQTGEIEDPHQRALARRIIGEQLRLLGTRDCETLAHRLGFALAEVEAACARIRRFDPRPGWRFGAPPVHYVTPDVIARRYRGRWVAVLNPAVVPRMRLNSTVVDLFQRHRGAPCPDLASHLQEARWTMRNVEQRFSTIVAVAQAVIDRQHHFLDYGEMAMKPLGLKEIAEAVGVHESTVSRVTSNKYIATPAGVFELKHFFSRAMVMPSGASLSPTAIRGLVRDIIADEKATHPLSDTEITQLLWQQGLRVARRTVTKYRQALRIEPAARRKAAGA</sequence>
<dbReference type="PROSITE" id="PS50044">
    <property type="entry name" value="SIGMA54_3"/>
    <property type="match status" value="1"/>
</dbReference>
<dbReference type="InterPro" id="IPR007634">
    <property type="entry name" value="RNA_pol_sigma_54_DNA-bd"/>
</dbReference>
<evidence type="ECO:0000256" key="2">
    <source>
        <dbReference type="ARBA" id="ARBA00022478"/>
    </source>
</evidence>
<dbReference type="Pfam" id="PF00309">
    <property type="entry name" value="Sigma54_AID"/>
    <property type="match status" value="1"/>
</dbReference>
<keyword evidence="5 9" id="KW-0805">Transcription regulation</keyword>
<dbReference type="GO" id="GO:0016779">
    <property type="term" value="F:nucleotidyltransferase activity"/>
    <property type="evidence" value="ECO:0007669"/>
    <property type="project" value="UniProtKB-KW"/>
</dbReference>
<comment type="similarity">
    <text evidence="1 9">Belongs to the sigma-54 factor family.</text>
</comment>
<keyword evidence="4 9" id="KW-0548">Nucleotidyltransferase</keyword>
<name>A0A1S6R6K1_AQUTE</name>
<proteinExistence type="inferred from homology"/>
<dbReference type="PROSITE" id="PS00717">
    <property type="entry name" value="SIGMA54_1"/>
    <property type="match status" value="1"/>
</dbReference>
<evidence type="ECO:0000256" key="3">
    <source>
        <dbReference type="ARBA" id="ARBA00022679"/>
    </source>
</evidence>
<dbReference type="InterPro" id="IPR007046">
    <property type="entry name" value="RNA_pol_sigma_54_core-bd"/>
</dbReference>
<dbReference type="Gene3D" id="1.10.10.1330">
    <property type="entry name" value="RNA polymerase sigma-54 factor, core-binding domain"/>
    <property type="match status" value="1"/>
</dbReference>
<reference evidence="14" key="2">
    <citation type="submission" date="2022-05" db="EMBL/GenBank/DDBJ databases">
        <title>An RpoN-dependent PEP-CTERM gene is involved in floc formation of an Aquincola tertiaricarbonis strain.</title>
        <authorList>
            <person name="Qiu D."/>
            <person name="Xia M."/>
        </authorList>
    </citation>
    <scope>NUCLEOTIDE SEQUENCE</scope>
    <source>
        <strain evidence="14">RN12</strain>
    </source>
</reference>
<keyword evidence="15" id="KW-1185">Reference proteome</keyword>
<evidence type="ECO:0000256" key="10">
    <source>
        <dbReference type="SAM" id="MobiDB-lite"/>
    </source>
</evidence>
<reference evidence="13" key="1">
    <citation type="submission" date="2016-10" db="EMBL/GenBank/DDBJ databases">
        <authorList>
            <person name="de Groot N.N."/>
        </authorList>
    </citation>
    <scope>NUCLEOTIDE SEQUENCE</scope>
    <source>
        <strain evidence="13">RN12</strain>
    </source>
</reference>
<dbReference type="Pfam" id="PF04963">
    <property type="entry name" value="Sigma54_CBD"/>
    <property type="match status" value="1"/>
</dbReference>
<organism evidence="13">
    <name type="scientific">Aquincola tertiaricarbonis</name>
    <dbReference type="NCBI Taxonomy" id="391953"/>
    <lineage>
        <taxon>Bacteria</taxon>
        <taxon>Pseudomonadati</taxon>
        <taxon>Pseudomonadota</taxon>
        <taxon>Betaproteobacteria</taxon>
        <taxon>Burkholderiales</taxon>
        <taxon>Sphaerotilaceae</taxon>
        <taxon>Aquincola</taxon>
    </lineage>
</organism>
<keyword evidence="2 9" id="KW-0240">DNA-directed RNA polymerase</keyword>
<evidence type="ECO:0000313" key="14">
    <source>
        <dbReference type="EMBL" id="URI05839.1"/>
    </source>
</evidence>
<protein>
    <recommendedName>
        <fullName evidence="9">RNA polymerase sigma-54 factor</fullName>
    </recommendedName>
</protein>
<dbReference type="InterPro" id="IPR000394">
    <property type="entry name" value="RNA_pol_sigma_54"/>
</dbReference>
<dbReference type="NCBIfam" id="TIGR02395">
    <property type="entry name" value="rpoN_sigma"/>
    <property type="match status" value="1"/>
</dbReference>
<dbReference type="RefSeq" id="WP_250194104.1">
    <property type="nucleotide sequence ID" value="NZ_CP097635.1"/>
</dbReference>
<dbReference type="PROSITE" id="PS00718">
    <property type="entry name" value="SIGMA54_2"/>
    <property type="match status" value="1"/>
</dbReference>
<keyword evidence="3 9" id="KW-0808">Transferase</keyword>
<evidence type="ECO:0000256" key="8">
    <source>
        <dbReference type="ARBA" id="ARBA00023163"/>
    </source>
</evidence>
<keyword evidence="8 9" id="KW-0804">Transcription</keyword>
<evidence type="ECO:0000259" key="12">
    <source>
        <dbReference type="Pfam" id="PF04963"/>
    </source>
</evidence>
<evidence type="ECO:0000313" key="15">
    <source>
        <dbReference type="Proteomes" id="UP001056201"/>
    </source>
</evidence>
<evidence type="ECO:0000256" key="6">
    <source>
        <dbReference type="ARBA" id="ARBA00023082"/>
    </source>
</evidence>
<dbReference type="GO" id="GO:0016987">
    <property type="term" value="F:sigma factor activity"/>
    <property type="evidence" value="ECO:0007669"/>
    <property type="project" value="UniProtKB-KW"/>
</dbReference>
<feature type="domain" description="RNA polymerase sigma factor 54 core-binding" evidence="12">
    <location>
        <begin position="128"/>
        <end position="317"/>
    </location>
</feature>
<dbReference type="PANTHER" id="PTHR32248">
    <property type="entry name" value="RNA POLYMERASE SIGMA-54 FACTOR"/>
    <property type="match status" value="1"/>
</dbReference>
<evidence type="ECO:0000256" key="1">
    <source>
        <dbReference type="ARBA" id="ARBA00008798"/>
    </source>
</evidence>
<evidence type="ECO:0000313" key="13">
    <source>
        <dbReference type="EMBL" id="AQW45572.1"/>
    </source>
</evidence>
<keyword evidence="7 9" id="KW-0238">DNA-binding</keyword>
<dbReference type="InterPro" id="IPR038709">
    <property type="entry name" value="RpoN_core-bd_sf"/>
</dbReference>
<dbReference type="Gene3D" id="1.10.10.60">
    <property type="entry name" value="Homeodomain-like"/>
    <property type="match status" value="1"/>
</dbReference>
<dbReference type="EMBL" id="KY053274">
    <property type="protein sequence ID" value="AQW45572.1"/>
    <property type="molecule type" value="Genomic_DNA"/>
</dbReference>
<comment type="function">
    <text evidence="9">Sigma factors are initiation factors that promote the attachment of RNA polymerase to specific initiation sites and are then released.</text>
</comment>
<evidence type="ECO:0000256" key="4">
    <source>
        <dbReference type="ARBA" id="ARBA00022695"/>
    </source>
</evidence>
<feature type="region of interest" description="Disordered" evidence="10">
    <location>
        <begin position="73"/>
        <end position="123"/>
    </location>
</feature>
<dbReference type="PIRSF" id="PIRSF000774">
    <property type="entry name" value="RpoN"/>
    <property type="match status" value="1"/>
</dbReference>
<evidence type="ECO:0000256" key="7">
    <source>
        <dbReference type="ARBA" id="ARBA00023125"/>
    </source>
</evidence>
<dbReference type="GO" id="GO:0001216">
    <property type="term" value="F:DNA-binding transcription activator activity"/>
    <property type="evidence" value="ECO:0007669"/>
    <property type="project" value="InterPro"/>
</dbReference>
<accession>A0A1S6R6K1</accession>
<evidence type="ECO:0000259" key="11">
    <source>
        <dbReference type="Pfam" id="PF04552"/>
    </source>
</evidence>
<dbReference type="PRINTS" id="PR00045">
    <property type="entry name" value="SIGMA54FCT"/>
</dbReference>
<feature type="domain" description="RNA polymerase sigma factor 54 DNA-binding" evidence="11">
    <location>
        <begin position="335"/>
        <end position="489"/>
    </location>
</feature>
<keyword evidence="6 9" id="KW-0731">Sigma factor</keyword>
<evidence type="ECO:0000256" key="5">
    <source>
        <dbReference type="ARBA" id="ARBA00023015"/>
    </source>
</evidence>
<dbReference type="AlphaFoldDB" id="A0A1S6R6K1"/>
<dbReference type="GO" id="GO:0000428">
    <property type="term" value="C:DNA-directed RNA polymerase complex"/>
    <property type="evidence" value="ECO:0007669"/>
    <property type="project" value="UniProtKB-KW"/>
</dbReference>
<dbReference type="NCBIfam" id="NF009118">
    <property type="entry name" value="PRK12469.1"/>
    <property type="match status" value="1"/>
</dbReference>
<dbReference type="PANTHER" id="PTHR32248:SF4">
    <property type="entry name" value="RNA POLYMERASE SIGMA-54 FACTOR"/>
    <property type="match status" value="1"/>
</dbReference>
<dbReference type="Pfam" id="PF04552">
    <property type="entry name" value="Sigma54_DBD"/>
    <property type="match status" value="1"/>
</dbReference>